<feature type="region of interest" description="Disordered" evidence="1">
    <location>
        <begin position="129"/>
        <end position="149"/>
    </location>
</feature>
<dbReference type="Proteomes" id="UP000636960">
    <property type="component" value="Unassembled WGS sequence"/>
</dbReference>
<protein>
    <submittedName>
        <fullName evidence="2">Uncharacterized protein</fullName>
    </submittedName>
</protein>
<keyword evidence="3" id="KW-1185">Reference proteome</keyword>
<name>A0A919KA87_9ACTN</name>
<feature type="compositionally biased region" description="Basic residues" evidence="1">
    <location>
        <begin position="140"/>
        <end position="149"/>
    </location>
</feature>
<accession>A0A919KA87</accession>
<gene>
    <name evidence="2" type="ORF">Ari01nite_92050</name>
</gene>
<comment type="caution">
    <text evidence="2">The sequence shown here is derived from an EMBL/GenBank/DDBJ whole genome shotgun (WGS) entry which is preliminary data.</text>
</comment>
<organism evidence="2 3">
    <name type="scientific">Paractinoplanes rishiriensis</name>
    <dbReference type="NCBI Taxonomy" id="1050105"/>
    <lineage>
        <taxon>Bacteria</taxon>
        <taxon>Bacillati</taxon>
        <taxon>Actinomycetota</taxon>
        <taxon>Actinomycetes</taxon>
        <taxon>Micromonosporales</taxon>
        <taxon>Micromonosporaceae</taxon>
        <taxon>Paractinoplanes</taxon>
    </lineage>
</organism>
<reference evidence="2" key="1">
    <citation type="submission" date="2021-01" db="EMBL/GenBank/DDBJ databases">
        <title>Whole genome shotgun sequence of Actinoplanes rishiriensis NBRC 108556.</title>
        <authorList>
            <person name="Komaki H."/>
            <person name="Tamura T."/>
        </authorList>
    </citation>
    <scope>NUCLEOTIDE SEQUENCE</scope>
    <source>
        <strain evidence="2">NBRC 108556</strain>
    </source>
</reference>
<sequence>MRRPGDGRQSRRSRRDRLAPWPRVRRACAVGIPLEVSWPAVGPPGTSSGFISDTVRDYLIDAVGLVATRGHRLLTDYRFDPHTGLWHHWAAATEPPLRLRDVRFDADGHLTHPQRREQAGEEALTGYLKQARAPLAGSSRPRRPGRHTT</sequence>
<evidence type="ECO:0000313" key="2">
    <source>
        <dbReference type="EMBL" id="GIF01741.1"/>
    </source>
</evidence>
<dbReference type="AlphaFoldDB" id="A0A919KA87"/>
<dbReference type="EMBL" id="BOMV01000111">
    <property type="protein sequence ID" value="GIF01741.1"/>
    <property type="molecule type" value="Genomic_DNA"/>
</dbReference>
<evidence type="ECO:0000313" key="3">
    <source>
        <dbReference type="Proteomes" id="UP000636960"/>
    </source>
</evidence>
<evidence type="ECO:0000256" key="1">
    <source>
        <dbReference type="SAM" id="MobiDB-lite"/>
    </source>
</evidence>
<proteinExistence type="predicted"/>